<sequence>MRKIGHTIMALVTKNKKAQDSQTRKNGTNRTKEKAPDIAKSSKKSDDKEHEVKLKKIEGRVKNKPSSQESKKNQRTVETTVEEENLLMPKGPESATHLGESKRYGVSAACSSKRIKKSKKDKKVLAEEFTNKAIGTSLIGLQAIFNSELNNVESTEKILTTTFNNSDPSKNRNMTFSYFRSYPHNEGQMDTALLECVVRIRRQRAMAVRTSAEYLFIYMQILHYFLHKEYIQNSQALLSLFDDYGPVHAKQVAREKSKGGISVYGVPNSTQSVTAPANHIFFINFENDVEVEEHIQINETKLLWLDLNLDEPVFLNDTFKEAMRLNEFLGQKSRIYCSNRSVLNEDTDDYYYCWDKELLTQEKGNKKAMYLSGLENTNIYFQKILNITEWNIFLMESNKVVDTLSGDANELNIDSIGTGYFDYGSVIALIANHKFLISKIEPYCDKMDKERNYFKAIEIVDELIGFLNTRILQIQIRLGGDKVGDVIFRWYTLLYEMHVKYNYVVIGANSNGKCGRHLSECEYHVTFLQQKTFASAPIFGLGSCEEERKRLVTFLMKKSNRCAGKLFCNSCASEEINVNLGDDTSPEKLSQLIQQKDCQVVDLKEREWEMMHIIVNNCHLITNLAITIRIYFGEEAEYYRQYYTHLVQLKKCKLVMNVLNVTDSVIFTLALSKQ</sequence>
<accession>A0AC35UGZ2</accession>
<name>A0AC35UGZ2_9BILA</name>
<evidence type="ECO:0000313" key="1">
    <source>
        <dbReference type="Proteomes" id="UP000095286"/>
    </source>
</evidence>
<protein>
    <submittedName>
        <fullName evidence="2">Helicase ATP-binding domain-containing protein</fullName>
    </submittedName>
</protein>
<reference evidence="2" key="1">
    <citation type="submission" date="2016-11" db="UniProtKB">
        <authorList>
            <consortium name="WormBaseParasite"/>
        </authorList>
    </citation>
    <scope>IDENTIFICATION</scope>
    <source>
        <strain evidence="2">KR3021</strain>
    </source>
</reference>
<dbReference type="WBParaSite" id="RSKR_0001172800.1">
    <property type="protein sequence ID" value="RSKR_0001172800.1"/>
    <property type="gene ID" value="RSKR_0001172800"/>
</dbReference>
<proteinExistence type="predicted"/>
<evidence type="ECO:0000313" key="2">
    <source>
        <dbReference type="WBParaSite" id="RSKR_0001172800.1"/>
    </source>
</evidence>
<dbReference type="Proteomes" id="UP000095286">
    <property type="component" value="Unplaced"/>
</dbReference>
<organism evidence="1 2">
    <name type="scientific">Rhabditophanes sp. KR3021</name>
    <dbReference type="NCBI Taxonomy" id="114890"/>
    <lineage>
        <taxon>Eukaryota</taxon>
        <taxon>Metazoa</taxon>
        <taxon>Ecdysozoa</taxon>
        <taxon>Nematoda</taxon>
        <taxon>Chromadorea</taxon>
        <taxon>Rhabditida</taxon>
        <taxon>Tylenchina</taxon>
        <taxon>Panagrolaimomorpha</taxon>
        <taxon>Strongyloidoidea</taxon>
        <taxon>Alloionematidae</taxon>
        <taxon>Rhabditophanes</taxon>
    </lineage>
</organism>